<organism evidence="1">
    <name type="scientific">Arundo donax</name>
    <name type="common">Giant reed</name>
    <name type="synonym">Donax arundinaceus</name>
    <dbReference type="NCBI Taxonomy" id="35708"/>
    <lineage>
        <taxon>Eukaryota</taxon>
        <taxon>Viridiplantae</taxon>
        <taxon>Streptophyta</taxon>
        <taxon>Embryophyta</taxon>
        <taxon>Tracheophyta</taxon>
        <taxon>Spermatophyta</taxon>
        <taxon>Magnoliopsida</taxon>
        <taxon>Liliopsida</taxon>
        <taxon>Poales</taxon>
        <taxon>Poaceae</taxon>
        <taxon>PACMAD clade</taxon>
        <taxon>Arundinoideae</taxon>
        <taxon>Arundineae</taxon>
        <taxon>Arundo</taxon>
    </lineage>
</organism>
<dbReference type="SUPFAM" id="SSF56752">
    <property type="entry name" value="D-aminoacid aminotransferase-like PLP-dependent enzymes"/>
    <property type="match status" value="1"/>
</dbReference>
<reference evidence="1" key="1">
    <citation type="submission" date="2014-09" db="EMBL/GenBank/DDBJ databases">
        <authorList>
            <person name="Magalhaes I.L.F."/>
            <person name="Oliveira U."/>
            <person name="Santos F.R."/>
            <person name="Vidigal T.H.D.A."/>
            <person name="Brescovit A.D."/>
            <person name="Santos A.J."/>
        </authorList>
    </citation>
    <scope>NUCLEOTIDE SEQUENCE</scope>
    <source>
        <tissue evidence="1">Shoot tissue taken approximately 20 cm above the soil surface</tissue>
    </source>
</reference>
<dbReference type="EMBL" id="GBRH01169088">
    <property type="protein sequence ID" value="JAE28808.1"/>
    <property type="molecule type" value="Transcribed_RNA"/>
</dbReference>
<accession>A0A0A9H7B7</accession>
<dbReference type="AlphaFoldDB" id="A0A0A9H7B7"/>
<proteinExistence type="predicted"/>
<dbReference type="InterPro" id="IPR043132">
    <property type="entry name" value="BCAT-like_C"/>
</dbReference>
<sequence>MLLSYFQDGLSPISLLTEEAYHRAAPGGTSDIKTIGNYASCPEKSQGEMPF</sequence>
<dbReference type="InterPro" id="IPR036038">
    <property type="entry name" value="Aminotransferase-like"/>
</dbReference>
<evidence type="ECO:0000313" key="1">
    <source>
        <dbReference type="EMBL" id="JAE28808.1"/>
    </source>
</evidence>
<dbReference type="Gene3D" id="3.20.10.10">
    <property type="entry name" value="D-amino Acid Aminotransferase, subunit A, domain 2"/>
    <property type="match status" value="1"/>
</dbReference>
<dbReference type="GO" id="GO:0003824">
    <property type="term" value="F:catalytic activity"/>
    <property type="evidence" value="ECO:0007669"/>
    <property type="project" value="InterPro"/>
</dbReference>
<reference evidence="1" key="2">
    <citation type="journal article" date="2015" name="Data Brief">
        <title>Shoot transcriptome of the giant reed, Arundo donax.</title>
        <authorList>
            <person name="Barrero R.A."/>
            <person name="Guerrero F.D."/>
            <person name="Moolhuijzen P."/>
            <person name="Goolsby J.A."/>
            <person name="Tidwell J."/>
            <person name="Bellgard S.E."/>
            <person name="Bellgard M.I."/>
        </authorList>
    </citation>
    <scope>NUCLEOTIDE SEQUENCE</scope>
    <source>
        <tissue evidence="1">Shoot tissue taken approximately 20 cm above the soil surface</tissue>
    </source>
</reference>
<name>A0A0A9H7B7_ARUDO</name>
<protein>
    <submittedName>
        <fullName evidence="1">Uncharacterized protein</fullName>
    </submittedName>
</protein>